<reference evidence="2" key="1">
    <citation type="submission" date="2015-07" db="EMBL/GenBank/DDBJ databases">
        <title>Adaptation to a free-living lifestyle via gene acquisitions in the diplomonad Trepomonas sp. PC1.</title>
        <authorList>
            <person name="Xu F."/>
            <person name="Jerlstrom-Hultqvist J."/>
            <person name="Kolisko M."/>
            <person name="Simpson A.G.B."/>
            <person name="Roger A.J."/>
            <person name="Svard S.G."/>
            <person name="Andersson J.O."/>
        </authorList>
    </citation>
    <scope>NUCLEOTIDE SEQUENCE</scope>
    <source>
        <strain evidence="2">PC1</strain>
    </source>
</reference>
<dbReference type="InterPro" id="IPR029021">
    <property type="entry name" value="Prot-tyrosine_phosphatase-like"/>
</dbReference>
<evidence type="ECO:0000313" key="2">
    <source>
        <dbReference type="EMBL" id="JAP91073.1"/>
    </source>
</evidence>
<feature type="non-terminal residue" evidence="2">
    <location>
        <position position="1"/>
    </location>
</feature>
<dbReference type="SUPFAM" id="SSF52799">
    <property type="entry name" value="(Phosphotyrosine protein) phosphatases II"/>
    <property type="match status" value="1"/>
</dbReference>
<gene>
    <name evidence="2" type="ORF">TPC1_17419</name>
</gene>
<organism evidence="2">
    <name type="scientific">Trepomonas sp. PC1</name>
    <dbReference type="NCBI Taxonomy" id="1076344"/>
    <lineage>
        <taxon>Eukaryota</taxon>
        <taxon>Metamonada</taxon>
        <taxon>Diplomonadida</taxon>
        <taxon>Hexamitidae</taxon>
        <taxon>Hexamitinae</taxon>
        <taxon>Trepomonas</taxon>
    </lineage>
</organism>
<sequence>TMQNLIKPVDDPKLNSVEEYCDYFDTTMESLCNQRSDQMFDERDQKYDDKNRYYDILPYKHSMPDFYINGNFVSMLDFKFFLTQAPLDVLEFHDQIFKLQPAQIIQVSPFVEKSMLKVIRYVPLVKNESEEFKTQSALAHKLYQQTQSDVQKPVYNQDKITTLNQVEVTAKTRLQP</sequence>
<feature type="domain" description="Tyrosine-protein phosphatase" evidence="1">
    <location>
        <begin position="49"/>
        <end position="140"/>
    </location>
</feature>
<dbReference type="InterPro" id="IPR000242">
    <property type="entry name" value="PTP_cat"/>
</dbReference>
<dbReference type="Pfam" id="PF00102">
    <property type="entry name" value="Y_phosphatase"/>
    <property type="match status" value="1"/>
</dbReference>
<name>A0A146K2G7_9EUKA</name>
<dbReference type="GO" id="GO:0004725">
    <property type="term" value="F:protein tyrosine phosphatase activity"/>
    <property type="evidence" value="ECO:0007669"/>
    <property type="project" value="InterPro"/>
</dbReference>
<accession>A0A146K2G7</accession>
<dbReference type="EMBL" id="GDID01005533">
    <property type="protein sequence ID" value="JAP91073.1"/>
    <property type="molecule type" value="Transcribed_RNA"/>
</dbReference>
<dbReference type="Gene3D" id="3.90.190.10">
    <property type="entry name" value="Protein tyrosine phosphatase superfamily"/>
    <property type="match status" value="1"/>
</dbReference>
<proteinExistence type="predicted"/>
<protein>
    <submittedName>
        <fullName evidence="2">Protein tyrosine phosphatase</fullName>
    </submittedName>
</protein>
<evidence type="ECO:0000259" key="1">
    <source>
        <dbReference type="Pfam" id="PF00102"/>
    </source>
</evidence>
<dbReference type="AlphaFoldDB" id="A0A146K2G7"/>
<feature type="non-terminal residue" evidence="2">
    <location>
        <position position="176"/>
    </location>
</feature>